<feature type="signal peptide" evidence="1">
    <location>
        <begin position="1"/>
        <end position="35"/>
    </location>
</feature>
<keyword evidence="1" id="KW-0732">Signal</keyword>
<feature type="chain" id="PRO_5047491703" evidence="1">
    <location>
        <begin position="36"/>
        <end position="298"/>
    </location>
</feature>
<proteinExistence type="predicted"/>
<dbReference type="SUPFAM" id="SSF56300">
    <property type="entry name" value="Metallo-dependent phosphatases"/>
    <property type="match status" value="1"/>
</dbReference>
<evidence type="ECO:0000313" key="4">
    <source>
        <dbReference type="Proteomes" id="UP001165561"/>
    </source>
</evidence>
<evidence type="ECO:0000313" key="3">
    <source>
        <dbReference type="EMBL" id="MDD9206074.1"/>
    </source>
</evidence>
<sequence length="298" mass="30637">MNDSTARRFASTRRPAAVLGALSLGAVGLAVPAAADTDDSGDIGTQSVEEYVSVDVLAFNDFHGRLTQGGQSAGAAVLAGAADAVRAENEDTVLVSAGDNIGASTFVSMVQEDTPTIEALNAMDLFASAVGNHEFDRGADDLTGRVTDLADFPYLVANVDGDLPNIDEYAIYESPNGVSVGFIGVVTEDVPSLVTPAGIEGLEFTDMSAAANRVAAQLSDGDADNGEADVVVVLAHEGAGGTSVEDATGDSDYGDLVNNAENIDAIVSGHTHQLYNHEINGMQVTSGSQYGEHLTRLT</sequence>
<feature type="domain" description="Calcineurin-like phosphoesterase" evidence="2">
    <location>
        <begin position="56"/>
        <end position="273"/>
    </location>
</feature>
<dbReference type="Pfam" id="PF00149">
    <property type="entry name" value="Metallophos"/>
    <property type="match status" value="1"/>
</dbReference>
<dbReference type="InterPro" id="IPR006179">
    <property type="entry name" value="5_nucleotidase/apyrase"/>
</dbReference>
<dbReference type="EMBL" id="JARACI010000769">
    <property type="protein sequence ID" value="MDD9206074.1"/>
    <property type="molecule type" value="Genomic_DNA"/>
</dbReference>
<dbReference type="InterPro" id="IPR004843">
    <property type="entry name" value="Calcineurin-like_PHP"/>
</dbReference>
<name>A0ABT5TVK1_9MICO</name>
<keyword evidence="4" id="KW-1185">Reference proteome</keyword>
<dbReference type="Gene3D" id="3.60.21.10">
    <property type="match status" value="1"/>
</dbReference>
<organism evidence="3 4">
    <name type="scientific">Georgenia halotolerans</name>
    <dbReference type="NCBI Taxonomy" id="3028317"/>
    <lineage>
        <taxon>Bacteria</taxon>
        <taxon>Bacillati</taxon>
        <taxon>Actinomycetota</taxon>
        <taxon>Actinomycetes</taxon>
        <taxon>Micrococcales</taxon>
        <taxon>Bogoriellaceae</taxon>
        <taxon>Georgenia</taxon>
    </lineage>
</organism>
<dbReference type="Proteomes" id="UP001165561">
    <property type="component" value="Unassembled WGS sequence"/>
</dbReference>
<gene>
    <name evidence="3" type="ORF">PU560_06260</name>
</gene>
<accession>A0ABT5TVK1</accession>
<evidence type="ECO:0000259" key="2">
    <source>
        <dbReference type="Pfam" id="PF00149"/>
    </source>
</evidence>
<evidence type="ECO:0000256" key="1">
    <source>
        <dbReference type="SAM" id="SignalP"/>
    </source>
</evidence>
<feature type="non-terminal residue" evidence="3">
    <location>
        <position position="298"/>
    </location>
</feature>
<dbReference type="PANTHER" id="PTHR11575">
    <property type="entry name" value="5'-NUCLEOTIDASE-RELATED"/>
    <property type="match status" value="1"/>
</dbReference>
<dbReference type="InterPro" id="IPR029052">
    <property type="entry name" value="Metallo-depent_PP-like"/>
</dbReference>
<reference evidence="3" key="1">
    <citation type="submission" date="2023-02" db="EMBL/GenBank/DDBJ databases">
        <title>Georgenia sp.10Sc9-8, isolated from a soil sample collected from the Taklamakan desert.</title>
        <authorList>
            <person name="Liu S."/>
        </authorList>
    </citation>
    <scope>NUCLEOTIDE SEQUENCE</scope>
    <source>
        <strain evidence="3">10Sc9-8</strain>
    </source>
</reference>
<comment type="caution">
    <text evidence="3">The sequence shown here is derived from an EMBL/GenBank/DDBJ whole genome shotgun (WGS) entry which is preliminary data.</text>
</comment>
<protein>
    <submittedName>
        <fullName evidence="3">Metallophosphoesterase</fullName>
    </submittedName>
</protein>
<dbReference type="PRINTS" id="PR01607">
    <property type="entry name" value="APYRASEFAMLY"/>
</dbReference>
<dbReference type="PANTHER" id="PTHR11575:SF24">
    <property type="entry name" value="5'-NUCLEOTIDASE"/>
    <property type="match status" value="1"/>
</dbReference>